<protein>
    <submittedName>
        <fullName evidence="1">Uncharacterized protein</fullName>
    </submittedName>
</protein>
<proteinExistence type="predicted"/>
<dbReference type="STRING" id="28094.SAMN06295900_104286"/>
<name>A0A1X7DZD3_TRICW</name>
<keyword evidence="2" id="KW-1185">Reference proteome</keyword>
<evidence type="ECO:0000313" key="1">
    <source>
        <dbReference type="EMBL" id="SMF24529.1"/>
    </source>
</evidence>
<gene>
    <name evidence="1" type="ORF">SAMN06295900_104286</name>
</gene>
<accession>A0A1X7DZD3</accession>
<organism evidence="1 2">
    <name type="scientific">Trinickia caryophylli</name>
    <name type="common">Paraburkholderia caryophylli</name>
    <dbReference type="NCBI Taxonomy" id="28094"/>
    <lineage>
        <taxon>Bacteria</taxon>
        <taxon>Pseudomonadati</taxon>
        <taxon>Pseudomonadota</taxon>
        <taxon>Betaproteobacteria</taxon>
        <taxon>Burkholderiales</taxon>
        <taxon>Burkholderiaceae</taxon>
        <taxon>Trinickia</taxon>
    </lineage>
</organism>
<dbReference type="AlphaFoldDB" id="A0A1X7DZD3"/>
<reference evidence="2" key="1">
    <citation type="submission" date="2017-04" db="EMBL/GenBank/DDBJ databases">
        <authorList>
            <person name="Varghese N."/>
            <person name="Submissions S."/>
        </authorList>
    </citation>
    <scope>NUCLEOTIDE SEQUENCE [LARGE SCALE GENOMIC DNA]</scope>
    <source>
        <strain evidence="2">Ballard 720</strain>
    </source>
</reference>
<evidence type="ECO:0000313" key="2">
    <source>
        <dbReference type="Proteomes" id="UP000192911"/>
    </source>
</evidence>
<sequence>MDELKVGGAQSVDGALRASRAGGGAFADAMAVAVAPPMGFGPGAVPGSPVHTGTSRSPTLRALAQHLDDIERRRVEADTLRSRAVGAQAAGEGGHVVAALMYRQARALAAHNLDIMWSARVVGASAGALKQLLNAA</sequence>
<dbReference type="GeneID" id="95551518"/>
<dbReference type="RefSeq" id="WP_139831141.1">
    <property type="nucleotide sequence ID" value="NZ_BSQD01000005.1"/>
</dbReference>
<dbReference type="Proteomes" id="UP000192911">
    <property type="component" value="Unassembled WGS sequence"/>
</dbReference>
<dbReference type="EMBL" id="FXAH01000004">
    <property type="protein sequence ID" value="SMF24529.1"/>
    <property type="molecule type" value="Genomic_DNA"/>
</dbReference>